<evidence type="ECO:0000313" key="2">
    <source>
        <dbReference type="Proteomes" id="UP001208690"/>
    </source>
</evidence>
<keyword evidence="2" id="KW-1185">Reference proteome</keyword>
<reference evidence="1 2" key="1">
    <citation type="submission" date="2022-04" db="EMBL/GenBank/DDBJ databases">
        <title>Roseobacter sp. WL0113 is a bacterium isolated from neritic sediment.</title>
        <authorList>
            <person name="Wang L."/>
            <person name="He W."/>
            <person name="Zhang D.-F."/>
        </authorList>
    </citation>
    <scope>NUCLEOTIDE SEQUENCE [LARGE SCALE GENOMIC DNA]</scope>
    <source>
        <strain evidence="1 2">WL0113</strain>
    </source>
</reference>
<protein>
    <submittedName>
        <fullName evidence="1">Uncharacterized protein</fullName>
    </submittedName>
</protein>
<accession>A0ABT3BLA9</accession>
<dbReference type="Proteomes" id="UP001208690">
    <property type="component" value="Unassembled WGS sequence"/>
</dbReference>
<proteinExistence type="predicted"/>
<gene>
    <name evidence="1" type="ORF">MUB52_23155</name>
</gene>
<evidence type="ECO:0000313" key="1">
    <source>
        <dbReference type="EMBL" id="MCV3274340.1"/>
    </source>
</evidence>
<sequence length="91" mass="10394">MEWEDRDEQQERNEPFATRFALVTPRRQVLRPASKDGQHVSQKPYRAQQQAIDEDVKKDLFSALVCASHTTSRTRPKLKAVMVICPADLAG</sequence>
<dbReference type="RefSeq" id="WP_263846544.1">
    <property type="nucleotide sequence ID" value="NZ_JALIEB010000039.1"/>
</dbReference>
<dbReference type="EMBL" id="JALIEB010000039">
    <property type="protein sequence ID" value="MCV3274340.1"/>
    <property type="molecule type" value="Genomic_DNA"/>
</dbReference>
<comment type="caution">
    <text evidence="1">The sequence shown here is derived from an EMBL/GenBank/DDBJ whole genome shotgun (WGS) entry which is preliminary data.</text>
</comment>
<name>A0ABT3BLA9_9RHOB</name>
<organism evidence="1 2">
    <name type="scientific">Roseobacter sinensis</name>
    <dbReference type="NCBI Taxonomy" id="2931391"/>
    <lineage>
        <taxon>Bacteria</taxon>
        <taxon>Pseudomonadati</taxon>
        <taxon>Pseudomonadota</taxon>
        <taxon>Alphaproteobacteria</taxon>
        <taxon>Rhodobacterales</taxon>
        <taxon>Roseobacteraceae</taxon>
        <taxon>Roseobacter</taxon>
    </lineage>
</organism>